<name>A0ACC1NS58_9HYPO</name>
<accession>A0ACC1NS58</accession>
<protein>
    <submittedName>
        <fullName evidence="1">Uncharacterized protein</fullName>
    </submittedName>
</protein>
<dbReference type="EMBL" id="JANJQO010000105">
    <property type="protein sequence ID" value="KAJ2981899.1"/>
    <property type="molecule type" value="Genomic_DNA"/>
</dbReference>
<proteinExistence type="predicted"/>
<sequence length="393" mass="42139">MDGFLICSSATSNATPDSPVIFTVIGTVVPGHKPSKCAGAPWNGRNICLEVMTGGQFPDEEGDLTELDACVPVECVSVFASVESKTGQATKTIVITHAVPPGAHRRVKGSDLALNQPLVLAGQRILSSHLLPLLSAGIETMSVVARPRVGIWSTGNEFVSDASNARTDINGPYLTALCRNFDADPVFLGYLDDTKEDLAREIKNTAETGNFDILVTTGAVSAGKFDFVRPALISCGADIVFHGVDIRPGHPMLFAYLPSNRSADAIAFFGLPGNPGASAACFRFLLVPFLRQMQLRDPERPVLAQATRQGKECRDQEIYRGSAIFSSRKLNDCFLLGHLTSTSDGRNVVEVCTEVSSAKLKPFISANCWVHVYPSCSLLDGEMAECYPLTPVS</sequence>
<organism evidence="1 2">
    <name type="scientific">Zarea fungicola</name>
    <dbReference type="NCBI Taxonomy" id="93591"/>
    <lineage>
        <taxon>Eukaryota</taxon>
        <taxon>Fungi</taxon>
        <taxon>Dikarya</taxon>
        <taxon>Ascomycota</taxon>
        <taxon>Pezizomycotina</taxon>
        <taxon>Sordariomycetes</taxon>
        <taxon>Hypocreomycetidae</taxon>
        <taxon>Hypocreales</taxon>
        <taxon>Cordycipitaceae</taxon>
        <taxon>Zarea</taxon>
    </lineage>
</organism>
<gene>
    <name evidence="1" type="ORF">NQ176_g1740</name>
</gene>
<keyword evidence="2" id="KW-1185">Reference proteome</keyword>
<comment type="caution">
    <text evidence="1">The sequence shown here is derived from an EMBL/GenBank/DDBJ whole genome shotgun (WGS) entry which is preliminary data.</text>
</comment>
<dbReference type="Proteomes" id="UP001143910">
    <property type="component" value="Unassembled WGS sequence"/>
</dbReference>
<evidence type="ECO:0000313" key="2">
    <source>
        <dbReference type="Proteomes" id="UP001143910"/>
    </source>
</evidence>
<reference evidence="1" key="1">
    <citation type="submission" date="2022-08" db="EMBL/GenBank/DDBJ databases">
        <title>Genome Sequence of Lecanicillium fungicola.</title>
        <authorList>
            <person name="Buettner E."/>
        </authorList>
    </citation>
    <scope>NUCLEOTIDE SEQUENCE</scope>
    <source>
        <strain evidence="1">Babe33</strain>
    </source>
</reference>
<evidence type="ECO:0000313" key="1">
    <source>
        <dbReference type="EMBL" id="KAJ2981899.1"/>
    </source>
</evidence>